<evidence type="ECO:0000313" key="1">
    <source>
        <dbReference type="EMBL" id="GBL73120.1"/>
    </source>
</evidence>
<dbReference type="EMBL" id="BGPR01079129">
    <property type="protein sequence ID" value="GBL73143.1"/>
    <property type="molecule type" value="Genomic_DNA"/>
</dbReference>
<dbReference type="AlphaFoldDB" id="A0A4Y2A0D2"/>
<proteinExistence type="predicted"/>
<reference evidence="1 3" key="1">
    <citation type="journal article" date="2019" name="Sci. Rep.">
        <title>Orb-weaving spider Araneus ventricosus genome elucidates the spidroin gene catalogue.</title>
        <authorList>
            <person name="Kono N."/>
            <person name="Nakamura H."/>
            <person name="Ohtoshi R."/>
            <person name="Moran D.A.P."/>
            <person name="Shinohara A."/>
            <person name="Yoshida Y."/>
            <person name="Fujiwara M."/>
            <person name="Mori M."/>
            <person name="Tomita M."/>
            <person name="Arakawa K."/>
        </authorList>
    </citation>
    <scope>NUCLEOTIDE SEQUENCE [LARGE SCALE GENOMIC DNA]</scope>
</reference>
<feature type="non-terminal residue" evidence="1">
    <location>
        <position position="36"/>
    </location>
</feature>
<evidence type="ECO:0000313" key="3">
    <source>
        <dbReference type="Proteomes" id="UP000499080"/>
    </source>
</evidence>
<keyword evidence="3" id="KW-1185">Reference proteome</keyword>
<gene>
    <name evidence="2" type="ORF">AVEN_111909_1</name>
    <name evidence="1" type="ORF">AVEN_252721_1</name>
</gene>
<evidence type="ECO:0000313" key="2">
    <source>
        <dbReference type="EMBL" id="GBL73143.1"/>
    </source>
</evidence>
<dbReference type="EMBL" id="BGPR01079125">
    <property type="protein sequence ID" value="GBL73120.1"/>
    <property type="molecule type" value="Genomic_DNA"/>
</dbReference>
<comment type="caution">
    <text evidence="1">The sequence shown here is derived from an EMBL/GenBank/DDBJ whole genome shotgun (WGS) entry which is preliminary data.</text>
</comment>
<dbReference type="Proteomes" id="UP000499080">
    <property type="component" value="Unassembled WGS sequence"/>
</dbReference>
<accession>A0A4Y2A0D2</accession>
<sequence>MRTSPQFLTILSAFLCFLTIDAIIVKQENSLFGPYQ</sequence>
<protein>
    <submittedName>
        <fullName evidence="1">Uncharacterized protein</fullName>
    </submittedName>
</protein>
<organism evidence="1 3">
    <name type="scientific">Araneus ventricosus</name>
    <name type="common">Orbweaver spider</name>
    <name type="synonym">Epeira ventricosa</name>
    <dbReference type="NCBI Taxonomy" id="182803"/>
    <lineage>
        <taxon>Eukaryota</taxon>
        <taxon>Metazoa</taxon>
        <taxon>Ecdysozoa</taxon>
        <taxon>Arthropoda</taxon>
        <taxon>Chelicerata</taxon>
        <taxon>Arachnida</taxon>
        <taxon>Araneae</taxon>
        <taxon>Araneomorphae</taxon>
        <taxon>Entelegynae</taxon>
        <taxon>Araneoidea</taxon>
        <taxon>Araneidae</taxon>
        <taxon>Araneus</taxon>
    </lineage>
</organism>
<name>A0A4Y2A0D2_ARAVE</name>